<proteinExistence type="predicted"/>
<dbReference type="Gene3D" id="3.30.559.30">
    <property type="entry name" value="Nonribosomal peptide synthetase, condensation domain"/>
    <property type="match status" value="1"/>
</dbReference>
<name>A0ABR7LEB2_9PSEU</name>
<dbReference type="Pfam" id="PF00668">
    <property type="entry name" value="Condensation"/>
    <property type="match status" value="1"/>
</dbReference>
<protein>
    <submittedName>
        <fullName evidence="2">Condensation protein</fullName>
    </submittedName>
</protein>
<keyword evidence="3" id="KW-1185">Reference proteome</keyword>
<gene>
    <name evidence="2" type="ORF">GPZ80_27420</name>
</gene>
<reference evidence="2 3" key="1">
    <citation type="submission" date="2020-06" db="EMBL/GenBank/DDBJ databases">
        <title>Actinokineospora xiongansis sp. nov., isolated from soil of Baiyangdian.</title>
        <authorList>
            <person name="Zhang X."/>
        </authorList>
    </citation>
    <scope>NUCLEOTIDE SEQUENCE [LARGE SCALE GENOMIC DNA]</scope>
    <source>
        <strain evidence="2 3">HBU206404</strain>
    </source>
</reference>
<dbReference type="RefSeq" id="WP_187223976.1">
    <property type="nucleotide sequence ID" value="NZ_JABVED010000021.1"/>
</dbReference>
<evidence type="ECO:0000313" key="2">
    <source>
        <dbReference type="EMBL" id="MBC6450897.1"/>
    </source>
</evidence>
<dbReference type="Gene3D" id="3.30.559.10">
    <property type="entry name" value="Chloramphenicol acetyltransferase-like domain"/>
    <property type="match status" value="1"/>
</dbReference>
<dbReference type="InterPro" id="IPR001242">
    <property type="entry name" value="Condensation_dom"/>
</dbReference>
<organism evidence="2 3">
    <name type="scientific">Actinokineospora xionganensis</name>
    <dbReference type="NCBI Taxonomy" id="2684470"/>
    <lineage>
        <taxon>Bacteria</taxon>
        <taxon>Bacillati</taxon>
        <taxon>Actinomycetota</taxon>
        <taxon>Actinomycetes</taxon>
        <taxon>Pseudonocardiales</taxon>
        <taxon>Pseudonocardiaceae</taxon>
        <taxon>Actinokineospora</taxon>
    </lineage>
</organism>
<accession>A0ABR7LEB2</accession>
<dbReference type="EMBL" id="JABVED010000021">
    <property type="protein sequence ID" value="MBC6450897.1"/>
    <property type="molecule type" value="Genomic_DNA"/>
</dbReference>
<dbReference type="SUPFAM" id="SSF52777">
    <property type="entry name" value="CoA-dependent acyltransferases"/>
    <property type="match status" value="2"/>
</dbReference>
<feature type="domain" description="Condensation" evidence="1">
    <location>
        <begin position="34"/>
        <end position="452"/>
    </location>
</feature>
<dbReference type="Proteomes" id="UP000734823">
    <property type="component" value="Unassembled WGS sequence"/>
</dbReference>
<dbReference type="InterPro" id="IPR023213">
    <property type="entry name" value="CAT-like_dom_sf"/>
</dbReference>
<dbReference type="PANTHER" id="PTHR45527">
    <property type="entry name" value="NONRIBOSOMAL PEPTIDE SYNTHETASE"/>
    <property type="match status" value="1"/>
</dbReference>
<sequence>MSISEIAHPSDQADRVPLSFNQEFLCNFDDGTDNGPFGSAYNIVTGWRLTGAVDVETLRAALGDLVARHETLRTLIVNEGEVRYQRIDPPSVPDLTVLDLSDVAPEDRERRVEQMLCDGEAGKHTARELPLIRAVLGKFTETDSALVFSAHHSAVDEWSLQLIMRDVAAFYIARKTGQEPDLPEMAQYREFSAKELAKADSPAVDAARAYWRTKLAGARLTPTPLDIPRSEGLPKITSWHRFLIEKELTAPVATLARELRCTPFMVLLAAYKVMLHKASGSTDITVATFTAGRSDARFHHTVGSFFNFVPLRTDLAGCANFREVVKRTRATCLEAYKHDIPFGQIMAEAPELMASVMTNTDAGTAFQVIGSPFVADTTTGELRYSAFRRRVMSQEVGGDIPDGALLQLGVAPEGDLVGTLGFNSNLLRESTMLAMLDDLRTVLADHVAKPDAAL</sequence>
<evidence type="ECO:0000313" key="3">
    <source>
        <dbReference type="Proteomes" id="UP000734823"/>
    </source>
</evidence>
<evidence type="ECO:0000259" key="1">
    <source>
        <dbReference type="Pfam" id="PF00668"/>
    </source>
</evidence>
<comment type="caution">
    <text evidence="2">The sequence shown here is derived from an EMBL/GenBank/DDBJ whole genome shotgun (WGS) entry which is preliminary data.</text>
</comment>
<dbReference type="PANTHER" id="PTHR45527:SF1">
    <property type="entry name" value="FATTY ACID SYNTHASE"/>
    <property type="match status" value="1"/>
</dbReference>